<protein>
    <submittedName>
        <fullName evidence="2">Uncharacterized protein</fullName>
    </submittedName>
</protein>
<feature type="compositionally biased region" description="Basic and acidic residues" evidence="1">
    <location>
        <begin position="45"/>
        <end position="68"/>
    </location>
</feature>
<dbReference type="AlphaFoldDB" id="A0A061R2L6"/>
<name>A0A061R2L6_9CHLO</name>
<evidence type="ECO:0000313" key="2">
    <source>
        <dbReference type="EMBL" id="JAC67117.1"/>
    </source>
</evidence>
<sequence>TTHSDQKSLRQRQKPNEIKTAEEKQGGTSTEPTKKPLCSTVSGKNEQDLDKKEQACRRIDWQSEKDEH</sequence>
<gene>
    <name evidence="2" type="ORF">TSPGSL018_11961</name>
</gene>
<feature type="non-terminal residue" evidence="2">
    <location>
        <position position="68"/>
    </location>
</feature>
<accession>A0A061R2L6</accession>
<feature type="non-terminal residue" evidence="2">
    <location>
        <position position="1"/>
    </location>
</feature>
<dbReference type="EMBL" id="GBEZ01019443">
    <property type="protein sequence ID" value="JAC67117.1"/>
    <property type="molecule type" value="Transcribed_RNA"/>
</dbReference>
<reference evidence="2" key="1">
    <citation type="submission" date="2014-05" db="EMBL/GenBank/DDBJ databases">
        <title>The transcriptome of the halophilic microalga Tetraselmis sp. GSL018 isolated from the Great Salt Lake, Utah.</title>
        <authorList>
            <person name="Jinkerson R.E."/>
            <person name="D'Adamo S."/>
            <person name="Posewitz M.C."/>
        </authorList>
    </citation>
    <scope>NUCLEOTIDE SEQUENCE</scope>
    <source>
        <strain evidence="2">GSL018</strain>
    </source>
</reference>
<feature type="region of interest" description="Disordered" evidence="1">
    <location>
        <begin position="1"/>
        <end position="68"/>
    </location>
</feature>
<proteinExistence type="predicted"/>
<organism evidence="2">
    <name type="scientific">Tetraselmis sp. GSL018</name>
    <dbReference type="NCBI Taxonomy" id="582737"/>
    <lineage>
        <taxon>Eukaryota</taxon>
        <taxon>Viridiplantae</taxon>
        <taxon>Chlorophyta</taxon>
        <taxon>core chlorophytes</taxon>
        <taxon>Chlorodendrophyceae</taxon>
        <taxon>Chlorodendrales</taxon>
        <taxon>Chlorodendraceae</taxon>
        <taxon>Tetraselmis</taxon>
    </lineage>
</organism>
<evidence type="ECO:0000256" key="1">
    <source>
        <dbReference type="SAM" id="MobiDB-lite"/>
    </source>
</evidence>
<feature type="compositionally biased region" description="Basic and acidic residues" evidence="1">
    <location>
        <begin position="1"/>
        <end position="25"/>
    </location>
</feature>